<reference evidence="2 3" key="1">
    <citation type="submission" date="2007-01" db="EMBL/GenBank/DDBJ databases">
        <authorList>
            <person name="DeShazer D."/>
            <person name="Woods D.E."/>
            <person name="Nierman W.C."/>
        </authorList>
    </citation>
    <scope>NUCLEOTIDE SEQUENCE [LARGE SCALE GENOMIC DNA]</scope>
    <source>
        <strain evidence="2 3">NCTC 10229</strain>
    </source>
</reference>
<accession>A2RWM5</accession>
<organism evidence="2 3">
    <name type="scientific">Burkholderia mallei (strain NCTC 10229)</name>
    <dbReference type="NCBI Taxonomy" id="412022"/>
    <lineage>
        <taxon>Bacteria</taxon>
        <taxon>Pseudomonadati</taxon>
        <taxon>Pseudomonadota</taxon>
        <taxon>Betaproteobacteria</taxon>
        <taxon>Burkholderiales</taxon>
        <taxon>Burkholderiaceae</taxon>
        <taxon>Burkholderia</taxon>
        <taxon>pseudomallei group</taxon>
    </lineage>
</organism>
<evidence type="ECO:0000256" key="1">
    <source>
        <dbReference type="SAM" id="MobiDB-lite"/>
    </source>
</evidence>
<dbReference type="Proteomes" id="UP000002283">
    <property type="component" value="Chromosome II"/>
</dbReference>
<name>A2RWM5_BURM9</name>
<evidence type="ECO:0000313" key="3">
    <source>
        <dbReference type="Proteomes" id="UP000002283"/>
    </source>
</evidence>
<dbReference type="AlphaFoldDB" id="A2RWM5"/>
<dbReference type="HOGENOM" id="CLU_2767904_0_0_4"/>
<dbReference type="EMBL" id="CP000545">
    <property type="protein sequence ID" value="ABN00165.1"/>
    <property type="molecule type" value="Genomic_DNA"/>
</dbReference>
<evidence type="ECO:0000313" key="2">
    <source>
        <dbReference type="EMBL" id="ABN00165.1"/>
    </source>
</evidence>
<gene>
    <name evidence="2" type="ordered locus">BMA10229_0270</name>
</gene>
<feature type="region of interest" description="Disordered" evidence="1">
    <location>
        <begin position="44"/>
        <end position="69"/>
    </location>
</feature>
<protein>
    <submittedName>
        <fullName evidence="2">Uncharacterized protein</fullName>
    </submittedName>
</protein>
<sequence>MARRRAEAAARRREHERAGESAARRPWRAALSCFRRAFGLSAGPASLTRSRASRPRRRAAAPPHAHSLF</sequence>
<feature type="compositionally biased region" description="Basic and acidic residues" evidence="1">
    <location>
        <begin position="1"/>
        <end position="23"/>
    </location>
</feature>
<feature type="compositionally biased region" description="Low complexity" evidence="1">
    <location>
        <begin position="60"/>
        <end position="69"/>
    </location>
</feature>
<feature type="region of interest" description="Disordered" evidence="1">
    <location>
        <begin position="1"/>
        <end position="25"/>
    </location>
</feature>
<dbReference type="KEGG" id="bml:BMA10229_0270"/>
<proteinExistence type="predicted"/>